<reference evidence="1 2" key="1">
    <citation type="submission" date="2018-08" db="EMBL/GenBank/DDBJ databases">
        <title>Genomic Encyclopedia of Type Strains, Phase III (KMG-III): the genomes of soil and plant-associated and newly described type strains.</title>
        <authorList>
            <person name="Whitman W."/>
        </authorList>
    </citation>
    <scope>NUCLEOTIDE SEQUENCE [LARGE SCALE GENOMIC DNA]</scope>
    <source>
        <strain evidence="1 2">CGMCC 1.10966</strain>
    </source>
</reference>
<evidence type="ECO:0000313" key="1">
    <source>
        <dbReference type="EMBL" id="REE86460.1"/>
    </source>
</evidence>
<dbReference type="Proteomes" id="UP000256304">
    <property type="component" value="Unassembled WGS sequence"/>
</dbReference>
<accession>A0A3D9S1I5</accession>
<organism evidence="1 2">
    <name type="scientific">Paenibacillus taihuensis</name>
    <dbReference type="NCBI Taxonomy" id="1156355"/>
    <lineage>
        <taxon>Bacteria</taxon>
        <taxon>Bacillati</taxon>
        <taxon>Bacillota</taxon>
        <taxon>Bacilli</taxon>
        <taxon>Bacillales</taxon>
        <taxon>Paenibacillaceae</taxon>
        <taxon>Paenibacillus</taxon>
    </lineage>
</organism>
<sequence>MDHLYIRHTVGGRLFLDSKKHEVTFTIVPAGDREGWKLTIDLADAQIAEDLCRHNDELNIFVIENGAVDKKTWYYSTHGLVEYNNADAKLTILADGKIDYNV</sequence>
<comment type="caution">
    <text evidence="1">The sequence shown here is derived from an EMBL/GenBank/DDBJ whole genome shotgun (WGS) entry which is preliminary data.</text>
</comment>
<dbReference type="AlphaFoldDB" id="A0A3D9S1I5"/>
<gene>
    <name evidence="1" type="ORF">A8990_11069</name>
</gene>
<protein>
    <submittedName>
        <fullName evidence="1">Uncharacterized protein</fullName>
    </submittedName>
</protein>
<evidence type="ECO:0000313" key="2">
    <source>
        <dbReference type="Proteomes" id="UP000256304"/>
    </source>
</evidence>
<dbReference type="RefSeq" id="WP_116189031.1">
    <property type="nucleotide sequence ID" value="NZ_QTTN01000010.1"/>
</dbReference>
<keyword evidence="2" id="KW-1185">Reference proteome</keyword>
<proteinExistence type="predicted"/>
<name>A0A3D9S1I5_9BACL</name>
<dbReference type="EMBL" id="QTTN01000010">
    <property type="protein sequence ID" value="REE86460.1"/>
    <property type="molecule type" value="Genomic_DNA"/>
</dbReference>
<dbReference type="OrthoDB" id="2878419at2"/>